<comment type="caution">
    <text evidence="4">The sequence shown here is derived from an EMBL/GenBank/DDBJ whole genome shotgun (WGS) entry which is preliminary data.</text>
</comment>
<dbReference type="GO" id="GO:0019136">
    <property type="term" value="F:deoxynucleoside kinase activity"/>
    <property type="evidence" value="ECO:0007669"/>
    <property type="project" value="InterPro"/>
</dbReference>
<keyword evidence="4" id="KW-0418">Kinase</keyword>
<keyword evidence="4" id="KW-0808">Transferase</keyword>
<dbReference type="GO" id="GO:0005524">
    <property type="term" value="F:ATP binding"/>
    <property type="evidence" value="ECO:0007669"/>
    <property type="project" value="InterPro"/>
</dbReference>
<dbReference type="GO" id="GO:0005737">
    <property type="term" value="C:cytoplasm"/>
    <property type="evidence" value="ECO:0007669"/>
    <property type="project" value="TreeGrafter"/>
</dbReference>
<evidence type="ECO:0000313" key="4">
    <source>
        <dbReference type="EMBL" id="KRL91631.1"/>
    </source>
</evidence>
<dbReference type="PIRSF" id="PIRSF000705">
    <property type="entry name" value="DNK"/>
    <property type="match status" value="1"/>
</dbReference>
<dbReference type="Proteomes" id="UP000050816">
    <property type="component" value="Unassembled WGS sequence"/>
</dbReference>
<dbReference type="InterPro" id="IPR031314">
    <property type="entry name" value="DNK_dom"/>
</dbReference>
<dbReference type="InterPro" id="IPR027417">
    <property type="entry name" value="P-loop_NTPase"/>
</dbReference>
<dbReference type="PATRIC" id="fig|1423760.3.peg.1102"/>
<evidence type="ECO:0000259" key="3">
    <source>
        <dbReference type="Pfam" id="PF01712"/>
    </source>
</evidence>
<name>A0A0R1UDX9_9LACO</name>
<dbReference type="Pfam" id="PF01712">
    <property type="entry name" value="dNK"/>
    <property type="match status" value="1"/>
</dbReference>
<protein>
    <submittedName>
        <fullName evidence="4">Deoxynucleoside kinase</fullName>
    </submittedName>
</protein>
<dbReference type="AlphaFoldDB" id="A0A0R1UDX9"/>
<evidence type="ECO:0000256" key="1">
    <source>
        <dbReference type="ARBA" id="ARBA00007420"/>
    </source>
</evidence>
<dbReference type="PANTHER" id="PTHR10513:SF35">
    <property type="entry name" value="DEOXYADENOSINE KINASE"/>
    <property type="match status" value="1"/>
</dbReference>
<dbReference type="SUPFAM" id="SSF52540">
    <property type="entry name" value="P-loop containing nucleoside triphosphate hydrolases"/>
    <property type="match status" value="1"/>
</dbReference>
<dbReference type="EMBL" id="AZFK01000018">
    <property type="protein sequence ID" value="KRL91631.1"/>
    <property type="molecule type" value="Genomic_DNA"/>
</dbReference>
<dbReference type="PANTHER" id="PTHR10513">
    <property type="entry name" value="DEOXYNUCLEOSIDE KINASE"/>
    <property type="match status" value="1"/>
</dbReference>
<dbReference type="InterPro" id="IPR050566">
    <property type="entry name" value="Deoxyribonucleoside_kinase"/>
</dbReference>
<dbReference type="InterPro" id="IPR002624">
    <property type="entry name" value="DCK/DGK"/>
</dbReference>
<comment type="similarity">
    <text evidence="1">Belongs to the DCK/DGK family.</text>
</comment>
<proteinExistence type="inferred from homology"/>
<gene>
    <name evidence="4" type="ORF">FC43_GL001049</name>
</gene>
<organism evidence="4 5">
    <name type="scientific">Limosilactobacillus ingluviei DSM 15946</name>
    <dbReference type="NCBI Taxonomy" id="1423760"/>
    <lineage>
        <taxon>Bacteria</taxon>
        <taxon>Bacillati</taxon>
        <taxon>Bacillota</taxon>
        <taxon>Bacilli</taxon>
        <taxon>Lactobacillales</taxon>
        <taxon>Lactobacillaceae</taxon>
        <taxon>Limosilactobacillus</taxon>
    </lineage>
</organism>
<dbReference type="Gene3D" id="3.40.50.300">
    <property type="entry name" value="P-loop containing nucleotide triphosphate hydrolases"/>
    <property type="match status" value="1"/>
</dbReference>
<evidence type="ECO:0000313" key="5">
    <source>
        <dbReference type="Proteomes" id="UP000050816"/>
    </source>
</evidence>
<evidence type="ECO:0000256" key="2">
    <source>
        <dbReference type="PIRSR" id="PIRSR000705-1"/>
    </source>
</evidence>
<feature type="domain" description="Deoxynucleoside kinase" evidence="3">
    <location>
        <begin position="11"/>
        <end position="198"/>
    </location>
</feature>
<accession>A0A0R1UDX9</accession>
<feature type="active site" description="Proton acceptor" evidence="2">
    <location>
        <position position="66"/>
    </location>
</feature>
<sequence>MLADDLGSDFYLEDIENGLIKNMLKEFYSAGKESRSRVAAMLQVGFLTVRYRQLKEAMVKRNAVMDSNLISDGIMANLIHDRGEMDNASFNIYMTLNQEMQGNVNGMPWNGFPDLIVYLDIDPEHEIESIQSRGREMEDIRKDPELVNYYHSVNKAYKDWYEGFHQATVLKIDRETYDFVANDNDRNAVLDMVEQKLVELGCLTQNEFNAIRAKREGVKNVF</sequence>
<reference evidence="4 5" key="1">
    <citation type="journal article" date="2015" name="Genome Announc.">
        <title>Expanding the biotechnology potential of lactobacilli through comparative genomics of 213 strains and associated genera.</title>
        <authorList>
            <person name="Sun Z."/>
            <person name="Harris H.M."/>
            <person name="McCann A."/>
            <person name="Guo C."/>
            <person name="Argimon S."/>
            <person name="Zhang W."/>
            <person name="Yang X."/>
            <person name="Jeffery I.B."/>
            <person name="Cooney J.C."/>
            <person name="Kagawa T.F."/>
            <person name="Liu W."/>
            <person name="Song Y."/>
            <person name="Salvetti E."/>
            <person name="Wrobel A."/>
            <person name="Rasinkangas P."/>
            <person name="Parkhill J."/>
            <person name="Rea M.C."/>
            <person name="O'Sullivan O."/>
            <person name="Ritari J."/>
            <person name="Douillard F.P."/>
            <person name="Paul Ross R."/>
            <person name="Yang R."/>
            <person name="Briner A.E."/>
            <person name="Felis G.E."/>
            <person name="de Vos W.M."/>
            <person name="Barrangou R."/>
            <person name="Klaenhammer T.R."/>
            <person name="Caufield P.W."/>
            <person name="Cui Y."/>
            <person name="Zhang H."/>
            <person name="O'Toole P.W."/>
        </authorList>
    </citation>
    <scope>NUCLEOTIDE SEQUENCE [LARGE SCALE GENOMIC DNA]</scope>
    <source>
        <strain evidence="4 5">DSM 15946</strain>
    </source>
</reference>